<dbReference type="OrthoDB" id="3401876at2"/>
<dbReference type="EMBL" id="VLKE01000001">
    <property type="protein sequence ID" value="TWH70147.1"/>
    <property type="molecule type" value="Genomic_DNA"/>
</dbReference>
<dbReference type="RefSeq" id="WP_145776506.1">
    <property type="nucleotide sequence ID" value="NZ_BAAATQ010000324.1"/>
</dbReference>
<dbReference type="Proteomes" id="UP000319825">
    <property type="component" value="Unassembled WGS sequence"/>
</dbReference>
<keyword evidence="3" id="KW-1185">Reference proteome</keyword>
<reference evidence="2 3" key="1">
    <citation type="submission" date="2019-07" db="EMBL/GenBank/DDBJ databases">
        <title>R&amp;d 2014.</title>
        <authorList>
            <person name="Klenk H.-P."/>
        </authorList>
    </citation>
    <scope>NUCLEOTIDE SEQUENCE [LARGE SCALE GENOMIC DNA]</scope>
    <source>
        <strain evidence="2 3">DSM 43868</strain>
    </source>
</reference>
<comment type="caution">
    <text evidence="2">The sequence shown here is derived from an EMBL/GenBank/DDBJ whole genome shotgun (WGS) entry which is preliminary data.</text>
</comment>
<keyword evidence="1" id="KW-1133">Transmembrane helix</keyword>
<keyword evidence="1" id="KW-0472">Membrane</keyword>
<accession>A0A562IGL8</accession>
<organism evidence="2 3">
    <name type="scientific">Micromonospora olivasterospora</name>
    <dbReference type="NCBI Taxonomy" id="1880"/>
    <lineage>
        <taxon>Bacteria</taxon>
        <taxon>Bacillati</taxon>
        <taxon>Actinomycetota</taxon>
        <taxon>Actinomycetes</taxon>
        <taxon>Micromonosporales</taxon>
        <taxon>Micromonosporaceae</taxon>
        <taxon>Micromonospora</taxon>
    </lineage>
</organism>
<keyword evidence="1" id="KW-0812">Transmembrane</keyword>
<sequence length="60" mass="6066">MNTSRIGDMVVSAAGNVAGTVVDPRQGLTKLRSMVTVRGVVAVAAGAVIGFLALRAARRG</sequence>
<dbReference type="AlphaFoldDB" id="A0A562IGL8"/>
<gene>
    <name evidence="2" type="ORF">JD77_05168</name>
</gene>
<proteinExistence type="predicted"/>
<evidence type="ECO:0000256" key="1">
    <source>
        <dbReference type="SAM" id="Phobius"/>
    </source>
</evidence>
<evidence type="ECO:0000313" key="2">
    <source>
        <dbReference type="EMBL" id="TWH70147.1"/>
    </source>
</evidence>
<feature type="transmembrane region" description="Helical" evidence="1">
    <location>
        <begin position="35"/>
        <end position="54"/>
    </location>
</feature>
<name>A0A562IGL8_MICOL</name>
<protein>
    <submittedName>
        <fullName evidence="2">Uncharacterized protein</fullName>
    </submittedName>
</protein>
<evidence type="ECO:0000313" key="3">
    <source>
        <dbReference type="Proteomes" id="UP000319825"/>
    </source>
</evidence>